<gene>
    <name evidence="2" type="ORF">QFW96_04345</name>
</gene>
<name>A0ABT6PIJ5_9PSEU</name>
<dbReference type="EMBL" id="JASAOF010000002">
    <property type="protein sequence ID" value="MDI2027822.1"/>
    <property type="molecule type" value="Genomic_DNA"/>
</dbReference>
<dbReference type="Proteomes" id="UP001237595">
    <property type="component" value="Unassembled WGS sequence"/>
</dbReference>
<evidence type="ECO:0000256" key="1">
    <source>
        <dbReference type="SAM" id="MobiDB-lite"/>
    </source>
</evidence>
<protein>
    <recommendedName>
        <fullName evidence="4">Transposase</fullName>
    </recommendedName>
</protein>
<proteinExistence type="predicted"/>
<comment type="caution">
    <text evidence="2">The sequence shown here is derived from an EMBL/GenBank/DDBJ whole genome shotgun (WGS) entry which is preliminary data.</text>
</comment>
<evidence type="ECO:0000313" key="3">
    <source>
        <dbReference type="Proteomes" id="UP001237595"/>
    </source>
</evidence>
<feature type="region of interest" description="Disordered" evidence="1">
    <location>
        <begin position="43"/>
        <end position="62"/>
    </location>
</feature>
<evidence type="ECO:0000313" key="2">
    <source>
        <dbReference type="EMBL" id="MDI2027822.1"/>
    </source>
</evidence>
<evidence type="ECO:0008006" key="4">
    <source>
        <dbReference type="Google" id="ProtNLM"/>
    </source>
</evidence>
<reference evidence="2 3" key="1">
    <citation type="submission" date="2023-04" db="EMBL/GenBank/DDBJ databases">
        <title>Draft genome sequence of Saccharopolyspora sp. TS4A08 isolated from sweet potato rhizospheric soil.</title>
        <authorList>
            <person name="Suksaard P."/>
            <person name="Duangmal K."/>
        </authorList>
    </citation>
    <scope>NUCLEOTIDE SEQUENCE [LARGE SCALE GENOMIC DNA]</scope>
    <source>
        <strain evidence="2 3">TS4A08</strain>
    </source>
</reference>
<accession>A0ABT6PIJ5</accession>
<keyword evidence="3" id="KW-1185">Reference proteome</keyword>
<organism evidence="2 3">
    <name type="scientific">Saccharopolyspora ipomoeae</name>
    <dbReference type="NCBI Taxonomy" id="3042027"/>
    <lineage>
        <taxon>Bacteria</taxon>
        <taxon>Bacillati</taxon>
        <taxon>Actinomycetota</taxon>
        <taxon>Actinomycetes</taxon>
        <taxon>Pseudonocardiales</taxon>
        <taxon>Pseudonocardiaceae</taxon>
        <taxon>Saccharopolyspora</taxon>
    </lineage>
</organism>
<dbReference type="RefSeq" id="WP_281454204.1">
    <property type="nucleotide sequence ID" value="NZ_JASAOF010000002.1"/>
</dbReference>
<sequence>MSQLYQHAYSNNQCWKAVDFVLTTFVLFRSALRDNLSRLEERSMTISADRSRHPTPGQEVVA</sequence>